<dbReference type="Proteomes" id="UP001205063">
    <property type="component" value="Unassembled WGS sequence"/>
</dbReference>
<accession>A0AAW5KGR8</accession>
<gene>
    <name evidence="1" type="ORF">NE646_05620</name>
</gene>
<name>A0AAW5KGR8_9FIRM</name>
<dbReference type="Pfam" id="PF13287">
    <property type="entry name" value="Fn3_assoc"/>
    <property type="match status" value="1"/>
</dbReference>
<sequence>MAINLASKFSDKIATAFTHGSYVKAHTNGDYKFTGVKTLEVVTPQTVPMAAYRRTGTNRYGEPQEMQDTVQTFTLEVDEGFSLTVDKGNNSEQMGVKNAGRMLRLQLDEQAIPNMDKRVFAQVAQQAGRVAGIAKPTKATVVDMVAAAGEFLDENIAPDEGRFLFVTPEVYRLIKGSDEFIAIGELGKKSVAKGEVGELDGNAVIKVPSRYFPEGVYFELWHRSAVLEPAKLHDTHLHLDPPGISGHLLEGRNIYDAFVLGARSGACYAAVDSAAKLGAVSIAKSSGAITCEGAGKILYTTDGTDPRYSKTAQVYAAALGAIAAGTTVKAVAYAEGKFPSDLAELVA</sequence>
<dbReference type="AlphaFoldDB" id="A0AAW5KGR8"/>
<proteinExistence type="predicted"/>
<organism evidence="1 2">
    <name type="scientific">Bittarella massiliensis</name>
    <name type="common">ex Durand et al. 2017</name>
    <dbReference type="NCBI Taxonomy" id="1720313"/>
    <lineage>
        <taxon>Bacteria</taxon>
        <taxon>Bacillati</taxon>
        <taxon>Bacillota</taxon>
        <taxon>Clostridia</taxon>
        <taxon>Eubacteriales</taxon>
        <taxon>Oscillospiraceae</taxon>
        <taxon>Bittarella (ex Durand et al. 2017)</taxon>
    </lineage>
</organism>
<evidence type="ECO:0000313" key="1">
    <source>
        <dbReference type="EMBL" id="MCQ4949144.1"/>
    </source>
</evidence>
<evidence type="ECO:0000313" key="2">
    <source>
        <dbReference type="Proteomes" id="UP001205063"/>
    </source>
</evidence>
<dbReference type="InterPro" id="IPR026876">
    <property type="entry name" value="Fn3_assoc_repeat"/>
</dbReference>
<dbReference type="RefSeq" id="WP_059005252.1">
    <property type="nucleotide sequence ID" value="NZ_JANGAB010000002.1"/>
</dbReference>
<comment type="caution">
    <text evidence="1">The sequence shown here is derived from an EMBL/GenBank/DDBJ whole genome shotgun (WGS) entry which is preliminary data.</text>
</comment>
<protein>
    <submittedName>
        <fullName evidence="1">Chitobiase/beta-hexosaminidase C-terminal domain-containing protein</fullName>
    </submittedName>
</protein>
<reference evidence="1" key="1">
    <citation type="submission" date="2022-06" db="EMBL/GenBank/DDBJ databases">
        <title>Isolation of gut microbiota from human fecal samples.</title>
        <authorList>
            <person name="Pamer E.G."/>
            <person name="Barat B."/>
            <person name="Waligurski E."/>
            <person name="Medina S."/>
            <person name="Paddock L."/>
            <person name="Mostad J."/>
        </authorList>
    </citation>
    <scope>NUCLEOTIDE SEQUENCE</scope>
    <source>
        <strain evidence="1">DFI.7.96</strain>
    </source>
</reference>
<dbReference type="EMBL" id="JANGAB010000002">
    <property type="protein sequence ID" value="MCQ4949144.1"/>
    <property type="molecule type" value="Genomic_DNA"/>
</dbReference>